<protein>
    <submittedName>
        <fullName evidence="2">Uncharacterized protein</fullName>
    </submittedName>
</protein>
<proteinExistence type="predicted"/>
<evidence type="ECO:0000313" key="2">
    <source>
        <dbReference type="EMBL" id="HIW92245.1"/>
    </source>
</evidence>
<keyword evidence="1" id="KW-0812">Transmembrane</keyword>
<dbReference type="AlphaFoldDB" id="A0A9D1RRI7"/>
<keyword evidence="1" id="KW-0472">Membrane</keyword>
<feature type="transmembrane region" description="Helical" evidence="1">
    <location>
        <begin position="138"/>
        <end position="156"/>
    </location>
</feature>
<comment type="caution">
    <text evidence="2">The sequence shown here is derived from an EMBL/GenBank/DDBJ whole genome shotgun (WGS) entry which is preliminary data.</text>
</comment>
<feature type="transmembrane region" description="Helical" evidence="1">
    <location>
        <begin position="105"/>
        <end position="126"/>
    </location>
</feature>
<name>A0A9D1RRI7_9CORY</name>
<reference evidence="2" key="2">
    <citation type="submission" date="2021-04" db="EMBL/GenBank/DDBJ databases">
        <authorList>
            <person name="Gilroy R."/>
        </authorList>
    </citation>
    <scope>NUCLEOTIDE SEQUENCE</scope>
    <source>
        <strain evidence="2">CHK32-1732</strain>
    </source>
</reference>
<dbReference type="EMBL" id="DXGC01000094">
    <property type="protein sequence ID" value="HIW92245.1"/>
    <property type="molecule type" value="Genomic_DNA"/>
</dbReference>
<organism evidence="2 3">
    <name type="scientific">Candidatus Corynebacterium avicola</name>
    <dbReference type="NCBI Taxonomy" id="2838527"/>
    <lineage>
        <taxon>Bacteria</taxon>
        <taxon>Bacillati</taxon>
        <taxon>Actinomycetota</taxon>
        <taxon>Actinomycetes</taxon>
        <taxon>Mycobacteriales</taxon>
        <taxon>Corynebacteriaceae</taxon>
        <taxon>Corynebacterium</taxon>
    </lineage>
</organism>
<evidence type="ECO:0000313" key="3">
    <source>
        <dbReference type="Proteomes" id="UP000824190"/>
    </source>
</evidence>
<gene>
    <name evidence="2" type="ORF">H9870_11365</name>
</gene>
<keyword evidence="1" id="KW-1133">Transmembrane helix</keyword>
<reference evidence="2" key="1">
    <citation type="journal article" date="2021" name="PeerJ">
        <title>Extensive microbial diversity within the chicken gut microbiome revealed by metagenomics and culture.</title>
        <authorList>
            <person name="Gilroy R."/>
            <person name="Ravi A."/>
            <person name="Getino M."/>
            <person name="Pursley I."/>
            <person name="Horton D.L."/>
            <person name="Alikhan N.F."/>
            <person name="Baker D."/>
            <person name="Gharbi K."/>
            <person name="Hall N."/>
            <person name="Watson M."/>
            <person name="Adriaenssens E.M."/>
            <person name="Foster-Nyarko E."/>
            <person name="Jarju S."/>
            <person name="Secka A."/>
            <person name="Antonio M."/>
            <person name="Oren A."/>
            <person name="Chaudhuri R.R."/>
            <person name="La Ragione R."/>
            <person name="Hildebrand F."/>
            <person name="Pallen M.J."/>
        </authorList>
    </citation>
    <scope>NUCLEOTIDE SEQUENCE</scope>
    <source>
        <strain evidence="2">CHK32-1732</strain>
    </source>
</reference>
<feature type="transmembrane region" description="Helical" evidence="1">
    <location>
        <begin position="59"/>
        <end position="84"/>
    </location>
</feature>
<sequence>MSASEQSGWALEQLREYSEKQRSTGAAAYLWPVLLILASVAFGLWMFDDRLDDGAGIRKALLTGMLCFFTAWWMGNFTFTATLLPTAPSRVTVNGFDVSIFRRGSLLNALPMVGFLSLSTSLLVYTLVTDPLSSLERLGLLVGSLLFFAMAVGRIVSELGETRLTVTDSEVAFHSGLLRSFSIGLRRCTGVSVMSFRAGQMVALSESGRRGSRMIQPSAFPDINMGIVKALIHERQ</sequence>
<feature type="transmembrane region" description="Helical" evidence="1">
    <location>
        <begin position="28"/>
        <end position="47"/>
    </location>
</feature>
<evidence type="ECO:0000256" key="1">
    <source>
        <dbReference type="SAM" id="Phobius"/>
    </source>
</evidence>
<dbReference type="Proteomes" id="UP000824190">
    <property type="component" value="Unassembled WGS sequence"/>
</dbReference>
<accession>A0A9D1RRI7</accession>